<proteinExistence type="predicted"/>
<gene>
    <name evidence="1" type="ORF">C4B59_17660</name>
</gene>
<accession>A0AC61KXM1</accession>
<sequence length="303" mass="35584">MRCGYECLEDVVSTALRQQVKIGIIVVVQTHGRSGKYNPHLHIIMTSGGINESTGKWVELGYFPYEMIHKKWQYHLSKMLRQMVLTDEMKSLIGRWYKKYQKGFVAYVTKGRVPERCRGIAKYLAKYVASPPIAVSRIIRYTGQEVTYWYKDHETKKKEVVTVDVLTFIGRMVQHILPKGFQRIRYYGLQATKTFKKWIEVIKKGLLLAGRVIRGVYEVVRGKRYRERYKEISGRDPMICRFCGHEMALWKVWHPKYGTIYDEWENLKAGKYEPLVNDKNTRERHSLRSPSGGIQLPLFPVRV</sequence>
<reference evidence="1" key="1">
    <citation type="submission" date="2018-01" db="EMBL/GenBank/DDBJ databases">
        <authorList>
            <person name="Krukenberg V."/>
        </authorList>
    </citation>
    <scope>NUCLEOTIDE SEQUENCE</scope>
    <source>
        <strain evidence="1">E20ANME2</strain>
    </source>
</reference>
<evidence type="ECO:0000313" key="1">
    <source>
        <dbReference type="EMBL" id="PXF55018.1"/>
    </source>
</evidence>
<comment type="caution">
    <text evidence="1">The sequence shown here is derived from an EMBL/GenBank/DDBJ whole genome shotgun (WGS) entry which is preliminary data.</text>
</comment>
<name>A0AC61KXM1_9EURY</name>
<dbReference type="EMBL" id="PQXF01000145">
    <property type="protein sequence ID" value="PXF55018.1"/>
    <property type="molecule type" value="Genomic_DNA"/>
</dbReference>
<organism evidence="1 2">
    <name type="scientific">Candidatus Methanogaster sp</name>
    <dbReference type="NCBI Taxonomy" id="3386292"/>
    <lineage>
        <taxon>Archaea</taxon>
        <taxon>Methanobacteriati</taxon>
        <taxon>Methanobacteriota</taxon>
        <taxon>Stenosarchaea group</taxon>
        <taxon>Methanomicrobia</taxon>
        <taxon>Methanosarcinales</taxon>
        <taxon>ANME-2 cluster</taxon>
        <taxon>Candidatus Methanogasteraceae</taxon>
        <taxon>Candidatus Methanogaster</taxon>
    </lineage>
</organism>
<protein>
    <submittedName>
        <fullName evidence="1">Uncharacterized protein</fullName>
    </submittedName>
</protein>
<evidence type="ECO:0000313" key="2">
    <source>
        <dbReference type="Proteomes" id="UP000248329"/>
    </source>
</evidence>
<dbReference type="Proteomes" id="UP000248329">
    <property type="component" value="Unassembled WGS sequence"/>
</dbReference>